<feature type="chain" id="PRO_5031587490" description="Cyclic di-GMP-binding protein" evidence="15">
    <location>
        <begin position="26"/>
        <end position="716"/>
    </location>
</feature>
<evidence type="ECO:0000256" key="5">
    <source>
        <dbReference type="ARBA" id="ARBA00011437"/>
    </source>
</evidence>
<evidence type="ECO:0000256" key="12">
    <source>
        <dbReference type="ARBA" id="ARBA00022989"/>
    </source>
</evidence>
<evidence type="ECO:0000256" key="6">
    <source>
        <dbReference type="ARBA" id="ARBA00021844"/>
    </source>
</evidence>
<dbReference type="InterPro" id="IPR003920">
    <property type="entry name" value="Cell_synth_B"/>
</dbReference>
<comment type="pathway">
    <text evidence="3 15">Glycan metabolism; bacterial cellulose biosynthesis.</text>
</comment>
<sequence>MNTPHLIRSALLGVAAAFAPLAVLASPAPTVDATEVVLERSIGLAELSSPGALVVRNVLRNLYAEFGVRSDELISAAELQLIYTPSPSMNTELSHIKVYLNDELMGVLPVLRPDPGREIEQQVRLDTDFVRDFNHLRLELVGSHDRGSAEDPLHAGLWVDFSANSRLRLEVQRLRLKNDLAILPEPFFDHRDNSRLDLPFVFASAPGPSAQTAAAILASWFGIHSSWRGASFPVAFDALPDNRSAVVFASNDRRPAFLRDYPGVDAPTVAIIDHPANPYAKLLLVLGQDDQALITAARAIALGGFGLKGQSIEVREPIETPRQPYDAPNWVRSDRPTTFQELLDNPQQLETTGLIPRPLTLNLNVPPDLFVWHSRGVPMELRYRYTPPLQKESSLLSISLNDHFIQAFPLDDREPSLAAGLAQSSLPLFTSGPGGRKVLIPPLRIAPRNELRLDFTFNALPGCRDTSNCATSLPMQIQAAVDPESSIDFSGFHHYKAMPDLQAFAAAGYPFSRLADLSQTQVLMPAQASPPQLALLLALLARIGAYTGYPATGLHIADDWQQARQSLDLLLIGTLPEAFVNELPTEQNALLERTAGAAPVGLVGFQSPFDDQRSVVAVLAGEDEGYRLLEQSLRSPERLARIGGATTLVSSGRIESLAAADPYYVGSLPWWLLIWFHLADHTLFLLLLAVLGTLLLASAIFSALSLLARRRLQESD</sequence>
<gene>
    <name evidence="16" type="primary">bcsB</name>
    <name evidence="16" type="ORF">PSEWESI4_03919</name>
</gene>
<dbReference type="Gene3D" id="2.60.120.260">
    <property type="entry name" value="Galactose-binding domain-like"/>
    <property type="match status" value="2"/>
</dbReference>
<evidence type="ECO:0000256" key="8">
    <source>
        <dbReference type="ARBA" id="ARBA00022519"/>
    </source>
</evidence>
<keyword evidence="7 15" id="KW-1003">Cell membrane</keyword>
<keyword evidence="15" id="KW-0732">Signal</keyword>
<dbReference type="GO" id="GO:0005886">
    <property type="term" value="C:plasma membrane"/>
    <property type="evidence" value="ECO:0007669"/>
    <property type="project" value="UniProtKB-SubCell"/>
</dbReference>
<evidence type="ECO:0000256" key="9">
    <source>
        <dbReference type="ARBA" id="ARBA00022636"/>
    </source>
</evidence>
<evidence type="ECO:0000256" key="11">
    <source>
        <dbReference type="ARBA" id="ARBA00022916"/>
    </source>
</evidence>
<evidence type="ECO:0000256" key="4">
    <source>
        <dbReference type="ARBA" id="ARBA00010714"/>
    </source>
</evidence>
<accession>A0A7U7ER54</accession>
<dbReference type="Pfam" id="PF03170">
    <property type="entry name" value="BcsB"/>
    <property type="match status" value="1"/>
</dbReference>
<keyword evidence="9 15" id="KW-0973">c-di-GMP</keyword>
<dbReference type="InterPro" id="IPR018513">
    <property type="entry name" value="Cell_synthase_bac"/>
</dbReference>
<proteinExistence type="inferred from homology"/>
<keyword evidence="13 15" id="KW-0472">Membrane</keyword>
<comment type="subcellular location">
    <subcellularLocation>
        <location evidence="2">Cell inner membrane</location>
        <topology evidence="2">Single-pass membrane protein</topology>
    </subcellularLocation>
</comment>
<dbReference type="GO" id="GO:0006011">
    <property type="term" value="P:UDP-alpha-D-glucose metabolic process"/>
    <property type="evidence" value="ECO:0007669"/>
    <property type="project" value="InterPro"/>
</dbReference>
<evidence type="ECO:0000256" key="1">
    <source>
        <dbReference type="ARBA" id="ARBA00002057"/>
    </source>
</evidence>
<feature type="signal peptide" evidence="15">
    <location>
        <begin position="1"/>
        <end position="25"/>
    </location>
</feature>
<comment type="similarity">
    <text evidence="4 15">Belongs to the AcsB/BcsB family.</text>
</comment>
<dbReference type="PANTHER" id="PTHR39083:SF1">
    <property type="entry name" value="CYCLIC DI-GMP-BINDING PROTEIN"/>
    <property type="match status" value="1"/>
</dbReference>
<keyword evidence="17" id="KW-1185">Reference proteome</keyword>
<dbReference type="PANTHER" id="PTHR39083">
    <property type="entry name" value="CYCLIC DI-GMP-BINDING PROTEIN"/>
    <property type="match status" value="1"/>
</dbReference>
<keyword evidence="11 15" id="KW-0135">Cellulose biosynthesis</keyword>
<organism evidence="16 17">
    <name type="scientific">Zestomonas carbonaria</name>
    <dbReference type="NCBI Taxonomy" id="2762745"/>
    <lineage>
        <taxon>Bacteria</taxon>
        <taxon>Pseudomonadati</taxon>
        <taxon>Pseudomonadota</taxon>
        <taxon>Gammaproteobacteria</taxon>
        <taxon>Pseudomonadales</taxon>
        <taxon>Pseudomonadaceae</taxon>
        <taxon>Zestomonas</taxon>
    </lineage>
</organism>
<evidence type="ECO:0000256" key="10">
    <source>
        <dbReference type="ARBA" id="ARBA00022692"/>
    </source>
</evidence>
<comment type="subunit">
    <text evidence="5 15">Tightly associated with the cellulose synthase catalytic subunit.</text>
</comment>
<evidence type="ECO:0000256" key="2">
    <source>
        <dbReference type="ARBA" id="ARBA00004377"/>
    </source>
</evidence>
<dbReference type="AlphaFoldDB" id="A0A7U7ER54"/>
<name>A0A7U7ER54_9GAMM</name>
<evidence type="ECO:0000313" key="17">
    <source>
        <dbReference type="Proteomes" id="UP000583387"/>
    </source>
</evidence>
<evidence type="ECO:0000256" key="3">
    <source>
        <dbReference type="ARBA" id="ARBA00005186"/>
    </source>
</evidence>
<protein>
    <recommendedName>
        <fullName evidence="6 15">Cyclic di-GMP-binding protein</fullName>
    </recommendedName>
    <alternativeName>
        <fullName evidence="14 15">Cellulose synthase regulatory subunit</fullName>
    </alternativeName>
</protein>
<keyword evidence="12 15" id="KW-1133">Transmembrane helix</keyword>
<evidence type="ECO:0000313" key="16">
    <source>
        <dbReference type="EMBL" id="CAD5109613.1"/>
    </source>
</evidence>
<evidence type="ECO:0000256" key="14">
    <source>
        <dbReference type="ARBA" id="ARBA00033444"/>
    </source>
</evidence>
<dbReference type="GO" id="GO:0030244">
    <property type="term" value="P:cellulose biosynthetic process"/>
    <property type="evidence" value="ECO:0007669"/>
    <property type="project" value="UniProtKB-KW"/>
</dbReference>
<comment type="function">
    <text evidence="1 15">Binds the cellulose synthase activator, bis-(3'-5') cyclic diguanylic acid (c-di-GMP).</text>
</comment>
<keyword evidence="8 15" id="KW-0997">Cell inner membrane</keyword>
<evidence type="ECO:0000256" key="13">
    <source>
        <dbReference type="ARBA" id="ARBA00023136"/>
    </source>
</evidence>
<feature type="transmembrane region" description="Helical" evidence="15">
    <location>
        <begin position="683"/>
        <end position="708"/>
    </location>
</feature>
<dbReference type="PRINTS" id="PR01440">
    <property type="entry name" value="CELLSNTHASEB"/>
</dbReference>
<evidence type="ECO:0000256" key="7">
    <source>
        <dbReference type="ARBA" id="ARBA00022475"/>
    </source>
</evidence>
<keyword evidence="10 15" id="KW-0812">Transmembrane</keyword>
<reference evidence="16 17" key="1">
    <citation type="submission" date="2020-08" db="EMBL/GenBank/DDBJ databases">
        <authorList>
            <person name="Criscuolo A."/>
        </authorList>
    </citation>
    <scope>NUCLEOTIDE SEQUENCE [LARGE SCALE GENOMIC DNA]</scope>
    <source>
        <strain evidence="16">CIP111764</strain>
    </source>
</reference>
<dbReference type="UniPathway" id="UPA00694"/>
<comment type="caution">
    <text evidence="16">The sequence shown here is derived from an EMBL/GenBank/DDBJ whole genome shotgun (WGS) entry which is preliminary data.</text>
</comment>
<evidence type="ECO:0000256" key="15">
    <source>
        <dbReference type="RuleBase" id="RU365021"/>
    </source>
</evidence>
<dbReference type="EMBL" id="CAJFCI010000076">
    <property type="protein sequence ID" value="CAD5109613.1"/>
    <property type="molecule type" value="Genomic_DNA"/>
</dbReference>
<dbReference type="Proteomes" id="UP000583387">
    <property type="component" value="Unassembled WGS sequence"/>
</dbReference>
<dbReference type="RefSeq" id="WP_187672919.1">
    <property type="nucleotide sequence ID" value="NZ_CAJFCI010000076.1"/>
</dbReference>